<dbReference type="Gene3D" id="2.40.50.660">
    <property type="match status" value="1"/>
</dbReference>
<keyword evidence="1" id="KW-0472">Membrane</keyword>
<reference evidence="5" key="3">
    <citation type="submission" date="2015-03" db="EMBL/GenBank/DDBJ databases">
        <authorList>
            <consortium name="Pathogen Informatics"/>
        </authorList>
    </citation>
    <scope>NUCLEOTIDE SEQUENCE [LARGE SCALE GENOMIC DNA]</scope>
    <source>
        <strain evidence="5">A125KOH2</strain>
    </source>
</reference>
<dbReference type="Proteomes" id="UP000045840">
    <property type="component" value="Unassembled WGS sequence"/>
</dbReference>
<evidence type="ECO:0000313" key="3">
    <source>
        <dbReference type="EMBL" id="CRY67223.1"/>
    </source>
</evidence>
<dbReference type="AlphaFoldDB" id="A0A0T9NRD8"/>
<keyword evidence="1" id="KW-0812">Transmembrane</keyword>
<accession>A0A0T9NRD8</accession>
<reference evidence="3 4" key="1">
    <citation type="submission" date="2015-03" db="EMBL/GenBank/DDBJ databases">
        <authorList>
            <consortium name="Pathogen Informatics"/>
            <person name="Murphy D."/>
        </authorList>
    </citation>
    <scope>NUCLEOTIDE SEQUENCE [LARGE SCALE GENOMIC DNA]</scope>
    <source>
        <strain evidence="4">type strain: CIP110230</strain>
        <strain evidence="3">Type strain: CIP110230</strain>
    </source>
</reference>
<evidence type="ECO:0000313" key="4">
    <source>
        <dbReference type="Proteomes" id="UP000044625"/>
    </source>
</evidence>
<reference evidence="2" key="2">
    <citation type="submission" date="2015-03" db="EMBL/GenBank/DDBJ databases">
        <authorList>
            <person name="Murphy D."/>
        </authorList>
    </citation>
    <scope>NUCLEOTIDE SEQUENCE [LARGE SCALE GENOMIC DNA]</scope>
    <source>
        <strain evidence="2">A125KOH2</strain>
    </source>
</reference>
<dbReference type="EMBL" id="CWJL01000010">
    <property type="protein sequence ID" value="CRY67223.1"/>
    <property type="molecule type" value="Genomic_DNA"/>
</dbReference>
<dbReference type="Pfam" id="PF10694">
    <property type="entry name" value="DUF2500"/>
    <property type="match status" value="1"/>
</dbReference>
<organism evidence="2 5">
    <name type="scientific">Yersinia pekkanenii</name>
    <dbReference type="NCBI Taxonomy" id="1288385"/>
    <lineage>
        <taxon>Bacteria</taxon>
        <taxon>Pseudomonadati</taxon>
        <taxon>Pseudomonadota</taxon>
        <taxon>Gammaproteobacteria</taxon>
        <taxon>Enterobacterales</taxon>
        <taxon>Yersiniaceae</taxon>
        <taxon>Yersinia</taxon>
    </lineage>
</organism>
<dbReference type="STRING" id="1288385.ERS137968_02289"/>
<evidence type="ECO:0000313" key="2">
    <source>
        <dbReference type="EMBL" id="CNH25783.1"/>
    </source>
</evidence>
<gene>
    <name evidence="2" type="ORF">ERS008529_00770</name>
    <name evidence="3" type="ORF">ERS137968_02289</name>
</gene>
<keyword evidence="4" id="KW-1185">Reference proteome</keyword>
<name>A0A0T9NRD8_9GAMM</name>
<evidence type="ECO:0000256" key="1">
    <source>
        <dbReference type="SAM" id="Phobius"/>
    </source>
</evidence>
<keyword evidence="1" id="KW-1133">Transmembrane helix</keyword>
<dbReference type="InterPro" id="IPR019635">
    <property type="entry name" value="DUF2500"/>
</dbReference>
<proteinExistence type="predicted"/>
<dbReference type="Proteomes" id="UP000044625">
    <property type="component" value="Unassembled WGS sequence"/>
</dbReference>
<evidence type="ECO:0000313" key="5">
    <source>
        <dbReference type="Proteomes" id="UP000045840"/>
    </source>
</evidence>
<feature type="transmembrane region" description="Helical" evidence="1">
    <location>
        <begin position="26"/>
        <end position="46"/>
    </location>
</feature>
<dbReference type="EMBL" id="CQAZ01000005">
    <property type="protein sequence ID" value="CNH25783.1"/>
    <property type="molecule type" value="Genomic_DNA"/>
</dbReference>
<protein>
    <submittedName>
        <fullName evidence="2">Protein of uncharacterized function (DUF2500)</fullName>
    </submittedName>
</protein>
<sequence>MVNYFVTNCIKTIINLKAKWSRMSKLPLLFIAVVVLIAVLATRQYWQKKRQDAANDRAPVRSLQVEVFDKKQLLFPDRRSRQREEIVAEEKRYEVYFRPLLSEIEIKNDSKIKMILPKKEYNRIELGVQGRLRLQGTRYISFTPNSVTQ</sequence>